<dbReference type="InterPro" id="IPR000873">
    <property type="entry name" value="AMP-dep_synth/lig_dom"/>
</dbReference>
<comment type="caution">
    <text evidence="3">The sequence shown here is derived from an EMBL/GenBank/DDBJ whole genome shotgun (WGS) entry which is preliminary data.</text>
</comment>
<dbReference type="RefSeq" id="WP_144260487.1">
    <property type="nucleotide sequence ID" value="NZ_QMDX01000001.1"/>
</dbReference>
<dbReference type="GO" id="GO:0016878">
    <property type="term" value="F:acid-thiol ligase activity"/>
    <property type="evidence" value="ECO:0007669"/>
    <property type="project" value="UniProtKB-ARBA"/>
</dbReference>
<dbReference type="PANTHER" id="PTHR43767">
    <property type="entry name" value="LONG-CHAIN-FATTY-ACID--COA LIGASE"/>
    <property type="match status" value="1"/>
</dbReference>
<feature type="domain" description="AMP-binding enzyme C-terminal" evidence="2">
    <location>
        <begin position="451"/>
        <end position="529"/>
    </location>
</feature>
<organism evidence="3 4">
    <name type="scientific">Haloglomus irregulare</name>
    <dbReference type="NCBI Taxonomy" id="2234134"/>
    <lineage>
        <taxon>Archaea</taxon>
        <taxon>Methanobacteriati</taxon>
        <taxon>Methanobacteriota</taxon>
        <taxon>Stenosarchaea group</taxon>
        <taxon>Halobacteria</taxon>
        <taxon>Halobacteriales</taxon>
        <taxon>Natronomonadaceae</taxon>
        <taxon>Haloglomus</taxon>
    </lineage>
</organism>
<sequence length="553" mass="60174">MKYYRQAPLRHVGDVPAMGAERYGEKRALEYRGQEYSYADLDRRADRVASALVELGVGPGDRVAMYIANSLQFPETFFGIVRAGAVAVPLNHRMDKPRLAYILEDADVDLLVGSEVFPSVVSDLAAHVETTLIPGGNEDAGLLDYDEHVDGASPEFDRPEREFEDVCLQCYTSGTTGDPKGVLTTHENVLTTARSYTKTGPGDPEENTALLVLPLFHMYGLSVVLINGLYNGADIVLKTLPVASQLLGAIDEHDVTEFAGIPAIFIEMLAAYESDPDAYDLSSVETVGSGAAPLADDTRDRVEAMFGAQLIEGWGMTETTPAGTTNTVRGVIKGAGCIGRPSPDMEIKLVDPTTGETRVPAECLDPKAPVDITDHVDFDDEASYTGEMAVRGPQVCQGYHDLPERNEAVFDEAGWFYTDDIARVDEDRFLWMVDRADDMIIVGGENVYPAEVENALFDHPEVAEAAVVAADHEVKGEAPVAFVVRESGADPEAVTEQAVREFALERVPTYAHPRRVFFVGELPRSGTRKVQRYKLVEAAAERLDGPLSPSGEL</sequence>
<protein>
    <submittedName>
        <fullName evidence="3">Long-chain fatty acid--CoA ligase</fullName>
    </submittedName>
</protein>
<evidence type="ECO:0000313" key="4">
    <source>
        <dbReference type="Proteomes" id="UP000319894"/>
    </source>
</evidence>
<reference evidence="3 4" key="1">
    <citation type="submission" date="2018-06" db="EMBL/GenBank/DDBJ databases">
        <title>Natronomonas sp. F16-60 a new haloarchaeon isolated from a solar saltern of Isla Cristina, Huelva, Spain.</title>
        <authorList>
            <person name="Duran-Viseras A."/>
            <person name="Sanchez-Porro C."/>
            <person name="Ventosa A."/>
        </authorList>
    </citation>
    <scope>NUCLEOTIDE SEQUENCE [LARGE SCALE GENOMIC DNA]</scope>
    <source>
        <strain evidence="3 4">F16-60</strain>
    </source>
</reference>
<dbReference type="Pfam" id="PF00501">
    <property type="entry name" value="AMP-binding"/>
    <property type="match status" value="1"/>
</dbReference>
<dbReference type="InterPro" id="IPR025110">
    <property type="entry name" value="AMP-bd_C"/>
</dbReference>
<evidence type="ECO:0000259" key="2">
    <source>
        <dbReference type="Pfam" id="PF13193"/>
    </source>
</evidence>
<evidence type="ECO:0000259" key="1">
    <source>
        <dbReference type="Pfam" id="PF00501"/>
    </source>
</evidence>
<dbReference type="Proteomes" id="UP000319894">
    <property type="component" value="Unassembled WGS sequence"/>
</dbReference>
<dbReference type="Gene3D" id="3.40.50.12780">
    <property type="entry name" value="N-terminal domain of ligase-like"/>
    <property type="match status" value="1"/>
</dbReference>
<dbReference type="EMBL" id="QMDX01000001">
    <property type="protein sequence ID" value="TSD16006.1"/>
    <property type="molecule type" value="Genomic_DNA"/>
</dbReference>
<accession>A0A554NF34</accession>
<dbReference type="Pfam" id="PF13193">
    <property type="entry name" value="AMP-binding_C"/>
    <property type="match status" value="1"/>
</dbReference>
<dbReference type="InterPro" id="IPR045851">
    <property type="entry name" value="AMP-bd_C_sf"/>
</dbReference>
<dbReference type="OrthoDB" id="193284at2157"/>
<proteinExistence type="predicted"/>
<dbReference type="InterPro" id="IPR050237">
    <property type="entry name" value="ATP-dep_AMP-bd_enzyme"/>
</dbReference>
<dbReference type="SUPFAM" id="SSF56801">
    <property type="entry name" value="Acetyl-CoA synthetase-like"/>
    <property type="match status" value="1"/>
</dbReference>
<dbReference type="InterPro" id="IPR042099">
    <property type="entry name" value="ANL_N_sf"/>
</dbReference>
<feature type="domain" description="AMP-dependent synthetase/ligase" evidence="1">
    <location>
        <begin position="20"/>
        <end position="400"/>
    </location>
</feature>
<evidence type="ECO:0000313" key="3">
    <source>
        <dbReference type="EMBL" id="TSD16006.1"/>
    </source>
</evidence>
<dbReference type="InParanoid" id="A0A554NF34"/>
<keyword evidence="4" id="KW-1185">Reference proteome</keyword>
<name>A0A554NF34_9EURY</name>
<dbReference type="PANTHER" id="PTHR43767:SF1">
    <property type="entry name" value="NONRIBOSOMAL PEPTIDE SYNTHASE PES1 (EUROFUNG)-RELATED"/>
    <property type="match status" value="1"/>
</dbReference>
<dbReference type="Gene3D" id="3.30.300.30">
    <property type="match status" value="1"/>
</dbReference>
<dbReference type="AlphaFoldDB" id="A0A554NF34"/>
<keyword evidence="3" id="KW-0436">Ligase</keyword>
<gene>
    <name evidence="3" type="ORF">DP107_02145</name>
</gene>